<evidence type="ECO:0000313" key="2">
    <source>
        <dbReference type="Proteomes" id="UP000001542"/>
    </source>
</evidence>
<dbReference type="VEuPathDB" id="TrichDB:TVAG_099810"/>
<organism evidence="1 2">
    <name type="scientific">Trichomonas vaginalis (strain ATCC PRA-98 / G3)</name>
    <dbReference type="NCBI Taxonomy" id="412133"/>
    <lineage>
        <taxon>Eukaryota</taxon>
        <taxon>Metamonada</taxon>
        <taxon>Parabasalia</taxon>
        <taxon>Trichomonadida</taxon>
        <taxon>Trichomonadidae</taxon>
        <taxon>Trichomonas</taxon>
    </lineage>
</organism>
<dbReference type="VEuPathDB" id="TrichDB:TVAGG3_0838180"/>
<dbReference type="AlphaFoldDB" id="A2EK48"/>
<gene>
    <name evidence="1" type="ORF">TVAG_099810</name>
</gene>
<sequence>MNYIYLPPVLEIVECEFKDISVIADSGSAINFDHPMYEFLSYDPKIKIDSCLFLNCVSDSCPGAVRINYTHAQVSINKMCSLNCGGNYYTVLHILNYSPILFNSSTIYSTNGISSQFDGAAMAFYNSLDYNPDCSAFISGMNHTDGRFTMAPSLAINVSVEFSILDNLTSATMLGWLHSCSRKCNFVELRCSRWYTSFLANTCDYEFIECVFYKTEILDIVEAYN</sequence>
<dbReference type="Proteomes" id="UP000001542">
    <property type="component" value="Unassembled WGS sequence"/>
</dbReference>
<dbReference type="KEGG" id="tva:4764819"/>
<reference evidence="1" key="2">
    <citation type="journal article" date="2007" name="Science">
        <title>Draft genome sequence of the sexually transmitted pathogen Trichomonas vaginalis.</title>
        <authorList>
            <person name="Carlton J.M."/>
            <person name="Hirt R.P."/>
            <person name="Silva J.C."/>
            <person name="Delcher A.L."/>
            <person name="Schatz M."/>
            <person name="Zhao Q."/>
            <person name="Wortman J.R."/>
            <person name="Bidwell S.L."/>
            <person name="Alsmark U.C.M."/>
            <person name="Besteiro S."/>
            <person name="Sicheritz-Ponten T."/>
            <person name="Noel C.J."/>
            <person name="Dacks J.B."/>
            <person name="Foster P.G."/>
            <person name="Simillion C."/>
            <person name="Van de Peer Y."/>
            <person name="Miranda-Saavedra D."/>
            <person name="Barton G.J."/>
            <person name="Westrop G.D."/>
            <person name="Mueller S."/>
            <person name="Dessi D."/>
            <person name="Fiori P.L."/>
            <person name="Ren Q."/>
            <person name="Paulsen I."/>
            <person name="Zhang H."/>
            <person name="Bastida-Corcuera F.D."/>
            <person name="Simoes-Barbosa A."/>
            <person name="Brown M.T."/>
            <person name="Hayes R.D."/>
            <person name="Mukherjee M."/>
            <person name="Okumura C.Y."/>
            <person name="Schneider R."/>
            <person name="Smith A.J."/>
            <person name="Vanacova S."/>
            <person name="Villalvazo M."/>
            <person name="Haas B.J."/>
            <person name="Pertea M."/>
            <person name="Feldblyum T.V."/>
            <person name="Utterback T.R."/>
            <person name="Shu C.L."/>
            <person name="Osoegawa K."/>
            <person name="de Jong P.J."/>
            <person name="Hrdy I."/>
            <person name="Horvathova L."/>
            <person name="Zubacova Z."/>
            <person name="Dolezal P."/>
            <person name="Malik S.B."/>
            <person name="Logsdon J.M. Jr."/>
            <person name="Henze K."/>
            <person name="Gupta A."/>
            <person name="Wang C.C."/>
            <person name="Dunne R.L."/>
            <person name="Upcroft J.A."/>
            <person name="Upcroft P."/>
            <person name="White O."/>
            <person name="Salzberg S.L."/>
            <person name="Tang P."/>
            <person name="Chiu C.-H."/>
            <person name="Lee Y.-S."/>
            <person name="Embley T.M."/>
            <person name="Coombs G.H."/>
            <person name="Mottram J.C."/>
            <person name="Tachezy J."/>
            <person name="Fraser-Liggett C.M."/>
            <person name="Johnson P.J."/>
        </authorList>
    </citation>
    <scope>NUCLEOTIDE SEQUENCE [LARGE SCALE GENOMIC DNA]</scope>
    <source>
        <strain evidence="1">G3</strain>
    </source>
</reference>
<name>A2EK48_TRIV3</name>
<protein>
    <submittedName>
        <fullName evidence="1">Uncharacterized protein</fullName>
    </submittedName>
</protein>
<dbReference type="InParanoid" id="A2EK48"/>
<keyword evidence="2" id="KW-1185">Reference proteome</keyword>
<dbReference type="RefSeq" id="XP_001319164.1">
    <property type="nucleotide sequence ID" value="XM_001319129.1"/>
</dbReference>
<dbReference type="EMBL" id="DS113411">
    <property type="protein sequence ID" value="EAY06941.1"/>
    <property type="molecule type" value="Genomic_DNA"/>
</dbReference>
<accession>A2EK48</accession>
<reference evidence="1" key="1">
    <citation type="submission" date="2006-10" db="EMBL/GenBank/DDBJ databases">
        <authorList>
            <person name="Amadeo P."/>
            <person name="Zhao Q."/>
            <person name="Wortman J."/>
            <person name="Fraser-Liggett C."/>
            <person name="Carlton J."/>
        </authorList>
    </citation>
    <scope>NUCLEOTIDE SEQUENCE</scope>
    <source>
        <strain evidence="1">G3</strain>
    </source>
</reference>
<proteinExistence type="predicted"/>
<evidence type="ECO:0000313" key="1">
    <source>
        <dbReference type="EMBL" id="EAY06941.1"/>
    </source>
</evidence>